<sequence>MTANYIYTPKDNPREHTDVYKPTIFMTDTLSPSQGSPKEPAGRRSVRFSSIETTLPVNRSSLLTGSHTAEPHTTQRVPKTAQHRRAEGFSTMPLQRPKSTLAASSEKRPIAESTDLKPMLDEGRYFLATSSSASDSKVSRISCANQLSQASRSEDTRIDSSFSSASNKTQRHTSSTRHNPLLDGPTSRPEYIAKGPVEQEIPLPQFHVIKLLQAEYVLLLLRNERLQKYRAFCAFTHNLLLKTLRNKAASIRTEVLKAAYSDLAQSLNAANAALQDISKRTLATFTPSTLKQLSALNDAVEACTAARLRGLSLVPASECTERLLELLRAADEFLEHISPIEADVAIDSAEGVNAGLVSHLCRSTARLQALIYEAALLGHRKDHG</sequence>
<dbReference type="VEuPathDB" id="GiardiaDB:GL50803_16452"/>
<dbReference type="AlphaFoldDB" id="D3KGT6"/>
<name>D3KGT6_GIAIC</name>
<evidence type="ECO:0000313" key="3">
    <source>
        <dbReference type="Proteomes" id="UP000001548"/>
    </source>
</evidence>
<comment type="caution">
    <text evidence="2">The sequence shown here is derived from an EMBL/GenBank/DDBJ whole genome shotgun (WGS) entry which is preliminary data.</text>
</comment>
<feature type="compositionally biased region" description="Polar residues" evidence="1">
    <location>
        <begin position="159"/>
        <end position="168"/>
    </location>
</feature>
<reference evidence="2 3" key="1">
    <citation type="journal article" date="2007" name="Science">
        <title>Genomic minimalism in the early diverging intestinal parasite Giardia lamblia.</title>
        <authorList>
            <person name="Morrison H.G."/>
            <person name="McArthur A.G."/>
            <person name="Gillin F.D."/>
            <person name="Aley S.B."/>
            <person name="Adam R.D."/>
            <person name="Olsen G.J."/>
            <person name="Best A.A."/>
            <person name="Cande W.Z."/>
            <person name="Chen F."/>
            <person name="Cipriano M.J."/>
            <person name="Davids B.J."/>
            <person name="Dawson S.C."/>
            <person name="Elmendorf H.G."/>
            <person name="Hehl A.B."/>
            <person name="Holder M.E."/>
            <person name="Huse S.M."/>
            <person name="Kim U.U."/>
            <person name="Lasek-Nesselquist E."/>
            <person name="Manning G."/>
            <person name="Nigam A."/>
            <person name="Nixon J.E."/>
            <person name="Palm D."/>
            <person name="Passamaneck N.E."/>
            <person name="Prabhu A."/>
            <person name="Reich C.I."/>
            <person name="Reiner D.S."/>
            <person name="Samuelson J."/>
            <person name="Svard S.G."/>
            <person name="Sogin M.L."/>
        </authorList>
    </citation>
    <scope>NUCLEOTIDE SEQUENCE [LARGE SCALE GENOMIC DNA]</scope>
    <source>
        <strain evidence="2 3">WB C6</strain>
    </source>
</reference>
<dbReference type="OMA" id="KYRAFCA"/>
<feature type="compositionally biased region" description="Basic and acidic residues" evidence="1">
    <location>
        <begin position="105"/>
        <end position="116"/>
    </location>
</feature>
<feature type="region of interest" description="Disordered" evidence="1">
    <location>
        <begin position="96"/>
        <end position="116"/>
    </location>
</feature>
<proteinExistence type="predicted"/>
<protein>
    <submittedName>
        <fullName evidence="2">Uncharacterized protein</fullName>
    </submittedName>
</protein>
<organism evidence="2 3">
    <name type="scientific">Giardia intestinalis (strain ATCC 50803 / WB clone C6)</name>
    <name type="common">Giardia lamblia</name>
    <dbReference type="NCBI Taxonomy" id="184922"/>
    <lineage>
        <taxon>Eukaryota</taxon>
        <taxon>Metamonada</taxon>
        <taxon>Diplomonadida</taxon>
        <taxon>Hexamitidae</taxon>
        <taxon>Giardiinae</taxon>
        <taxon>Giardia</taxon>
    </lineage>
</organism>
<evidence type="ECO:0000313" key="2">
    <source>
        <dbReference type="EMBL" id="KAE8302062.1"/>
    </source>
</evidence>
<keyword evidence="3" id="KW-1185">Reference proteome</keyword>
<feature type="region of interest" description="Disordered" evidence="1">
    <location>
        <begin position="62"/>
        <end position="82"/>
    </location>
</feature>
<accession>D3KGT6</accession>
<feature type="compositionally biased region" description="Polar residues" evidence="1">
    <location>
        <begin position="62"/>
        <end position="77"/>
    </location>
</feature>
<dbReference type="Proteomes" id="UP000001548">
    <property type="component" value="Unassembled WGS sequence"/>
</dbReference>
<gene>
    <name evidence="2" type="ORF">GL50803_0016452</name>
</gene>
<dbReference type="HOGENOM" id="CLU_720488_0_0_1"/>
<evidence type="ECO:0000256" key="1">
    <source>
        <dbReference type="SAM" id="MobiDB-lite"/>
    </source>
</evidence>
<dbReference type="EMBL" id="AACB03000004">
    <property type="protein sequence ID" value="KAE8302062.1"/>
    <property type="molecule type" value="Genomic_DNA"/>
</dbReference>
<feature type="region of interest" description="Disordered" evidence="1">
    <location>
        <begin position="149"/>
        <end position="191"/>
    </location>
</feature>